<evidence type="ECO:0000256" key="1">
    <source>
        <dbReference type="ARBA" id="ARBA00001968"/>
    </source>
</evidence>
<comment type="function">
    <text evidence="12">Transposase-derived protein that may have nuclease activity. Does not have transposase activity.</text>
</comment>
<name>A0A8R2R6K4_BOMMO</name>
<comment type="subcellular location">
    <subcellularLocation>
        <location evidence="3">Cytoplasm</location>
    </subcellularLocation>
    <subcellularLocation>
        <location evidence="2">Nucleus</location>
    </subcellularLocation>
</comment>
<dbReference type="GeneID" id="119630205"/>
<dbReference type="PRINTS" id="PR02086">
    <property type="entry name" value="PUTNUCHARBI1"/>
</dbReference>
<protein>
    <recommendedName>
        <fullName evidence="5">Putative nuclease HARBI1</fullName>
    </recommendedName>
    <alternativeName>
        <fullName evidence="11">Harbinger transposase-derived nuclease</fullName>
    </alternativeName>
</protein>
<dbReference type="PANTHER" id="PTHR22930:SF85">
    <property type="entry name" value="GH03217P-RELATED"/>
    <property type="match status" value="1"/>
</dbReference>
<reference evidence="15" key="1">
    <citation type="journal article" date="2008" name="Insect Biochem. Mol. Biol.">
        <title>The genome of a lepidopteran model insect, the silkworm Bombyx mori.</title>
        <authorList>
            <consortium name="International Silkworm Genome Consortium"/>
        </authorList>
    </citation>
    <scope>NUCLEOTIDE SEQUENCE [LARGE SCALE GENOMIC DNA]</scope>
    <source>
        <strain evidence="15">p50T</strain>
    </source>
</reference>
<evidence type="ECO:0000256" key="11">
    <source>
        <dbReference type="ARBA" id="ARBA00030126"/>
    </source>
</evidence>
<keyword evidence="9" id="KW-0378">Hydrolase</keyword>
<evidence type="ECO:0000256" key="2">
    <source>
        <dbReference type="ARBA" id="ARBA00004123"/>
    </source>
</evidence>
<dbReference type="GeneID" id="119629100"/>
<evidence type="ECO:0000256" key="8">
    <source>
        <dbReference type="ARBA" id="ARBA00022723"/>
    </source>
</evidence>
<evidence type="ECO:0000256" key="9">
    <source>
        <dbReference type="ARBA" id="ARBA00022801"/>
    </source>
</evidence>
<proteinExistence type="inferred from homology"/>
<dbReference type="InterPro" id="IPR027806">
    <property type="entry name" value="HARBI1_dom"/>
</dbReference>
<dbReference type="InterPro" id="IPR026103">
    <property type="entry name" value="HARBI1_animal"/>
</dbReference>
<evidence type="ECO:0000313" key="15">
    <source>
        <dbReference type="Proteomes" id="UP000005204"/>
    </source>
</evidence>
<comment type="similarity">
    <text evidence="4">Belongs to the HARBI1 family.</text>
</comment>
<dbReference type="Proteomes" id="UP000005204">
    <property type="component" value="Unassembled WGS sequence"/>
</dbReference>
<sequence length="347" mass="39932">MTSESSFEEFINYIFDSRVYNYPSRRYLRDADNPLEVYDDDEFRKRYRLNKDSVVHILLPLLTNNINENDRGLPLTPILRVLIALRFYATGNFQIVCGDLHKISQSVVSKTVANISKRLALKSRQFIKFPALNERVETKRKFYRIAGFPGVIGCIDCTHIPIKNPSRARGEIFRNRKGWFSINVQIICGPQMEIYDIVVRWPGSVHDSRIFNNSRCCLRFEEGDLVGILVGDSGYAQTGFMYTPVLNPQTDPEHRYNRAHLLTRNIIERVNGVLKRRFACLCRKLQNSTPNTCNIIVSCAVLHNICLMTNEPELNPEIELENVPVPNTQDSSRGSIIRSAFISRHFS</sequence>
<evidence type="ECO:0000256" key="12">
    <source>
        <dbReference type="ARBA" id="ARBA00045850"/>
    </source>
</evidence>
<dbReference type="InterPro" id="IPR045249">
    <property type="entry name" value="HARBI1-like"/>
</dbReference>
<dbReference type="GO" id="GO:0005634">
    <property type="term" value="C:nucleus"/>
    <property type="evidence" value="ECO:0007669"/>
    <property type="project" value="UniProtKB-SubCell"/>
</dbReference>
<evidence type="ECO:0000256" key="4">
    <source>
        <dbReference type="ARBA" id="ARBA00006958"/>
    </source>
</evidence>
<evidence type="ECO:0000256" key="10">
    <source>
        <dbReference type="ARBA" id="ARBA00023242"/>
    </source>
</evidence>
<keyword evidence="8" id="KW-0479">Metal-binding</keyword>
<dbReference type="EnsemblMetazoa" id="XM_038018677.1">
    <property type="protein sequence ID" value="XP_037874605.1"/>
    <property type="gene ID" value="LOC119630205"/>
</dbReference>
<dbReference type="RefSeq" id="XP_037869737.1">
    <property type="nucleotide sequence ID" value="XM_038013809.2"/>
</dbReference>
<dbReference type="PANTHER" id="PTHR22930">
    <property type="match status" value="1"/>
</dbReference>
<dbReference type="AlphaFoldDB" id="A0A8R2R6K4"/>
<keyword evidence="7" id="KW-0540">Nuclease</keyword>
<accession>A0A8R2R6K4</accession>
<evidence type="ECO:0000259" key="13">
    <source>
        <dbReference type="Pfam" id="PF13359"/>
    </source>
</evidence>
<comment type="cofactor">
    <cofactor evidence="1">
        <name>a divalent metal cation</name>
        <dbReference type="ChEBI" id="CHEBI:60240"/>
    </cofactor>
</comment>
<feature type="domain" description="DDE Tnp4" evidence="13">
    <location>
        <begin position="155"/>
        <end position="304"/>
    </location>
</feature>
<dbReference type="GO" id="GO:0004518">
    <property type="term" value="F:nuclease activity"/>
    <property type="evidence" value="ECO:0007669"/>
    <property type="project" value="UniProtKB-KW"/>
</dbReference>
<organism evidence="14 15">
    <name type="scientific">Bombyx mori</name>
    <name type="common">Silk moth</name>
    <dbReference type="NCBI Taxonomy" id="7091"/>
    <lineage>
        <taxon>Eukaryota</taxon>
        <taxon>Metazoa</taxon>
        <taxon>Ecdysozoa</taxon>
        <taxon>Arthropoda</taxon>
        <taxon>Hexapoda</taxon>
        <taxon>Insecta</taxon>
        <taxon>Pterygota</taxon>
        <taxon>Neoptera</taxon>
        <taxon>Endopterygota</taxon>
        <taxon>Lepidoptera</taxon>
        <taxon>Glossata</taxon>
        <taxon>Ditrysia</taxon>
        <taxon>Bombycoidea</taxon>
        <taxon>Bombycidae</taxon>
        <taxon>Bombycinae</taxon>
        <taxon>Bombyx</taxon>
    </lineage>
</organism>
<keyword evidence="6" id="KW-0963">Cytoplasm</keyword>
<reference evidence="14" key="2">
    <citation type="submission" date="2022-06" db="UniProtKB">
        <authorList>
            <consortium name="EnsemblMetazoa"/>
        </authorList>
    </citation>
    <scope>IDENTIFICATION</scope>
    <source>
        <strain evidence="14">p50T (Dazao)</strain>
    </source>
</reference>
<dbReference type="GO" id="GO:0005737">
    <property type="term" value="C:cytoplasm"/>
    <property type="evidence" value="ECO:0007669"/>
    <property type="project" value="UniProtKB-SubCell"/>
</dbReference>
<dbReference type="RefSeq" id="XP_037874605.1">
    <property type="nucleotide sequence ID" value="XM_038018677.2"/>
</dbReference>
<dbReference type="GO" id="GO:0016787">
    <property type="term" value="F:hydrolase activity"/>
    <property type="evidence" value="ECO:0007669"/>
    <property type="project" value="UniProtKB-KW"/>
</dbReference>
<evidence type="ECO:0000256" key="7">
    <source>
        <dbReference type="ARBA" id="ARBA00022722"/>
    </source>
</evidence>
<dbReference type="GO" id="GO:0046872">
    <property type="term" value="F:metal ion binding"/>
    <property type="evidence" value="ECO:0007669"/>
    <property type="project" value="UniProtKB-KW"/>
</dbReference>
<evidence type="ECO:0000256" key="3">
    <source>
        <dbReference type="ARBA" id="ARBA00004496"/>
    </source>
</evidence>
<keyword evidence="10" id="KW-0539">Nucleus</keyword>
<dbReference type="KEGG" id="bmor:119630205"/>
<evidence type="ECO:0000256" key="5">
    <source>
        <dbReference type="ARBA" id="ARBA00015519"/>
    </source>
</evidence>
<dbReference type="Pfam" id="PF13359">
    <property type="entry name" value="DDE_Tnp_4"/>
    <property type="match status" value="1"/>
</dbReference>
<evidence type="ECO:0000256" key="6">
    <source>
        <dbReference type="ARBA" id="ARBA00022490"/>
    </source>
</evidence>
<dbReference type="KEGG" id="bmor:119629100"/>
<dbReference type="EnsemblMetazoa" id="XM_038013809.1">
    <property type="protein sequence ID" value="XP_037869737.1"/>
    <property type="gene ID" value="LOC119629100"/>
</dbReference>
<keyword evidence="15" id="KW-1185">Reference proteome</keyword>
<evidence type="ECO:0000313" key="14">
    <source>
        <dbReference type="EnsemblMetazoa" id="XP_037874605.1"/>
    </source>
</evidence>